<reference evidence="3 4" key="1">
    <citation type="submission" date="2016-03" db="EMBL/GenBank/DDBJ databases">
        <title>Pediococcus and Lactobacillus from brewery environment - whole genome sequencing and assembly.</title>
        <authorList>
            <person name="Behr J."/>
            <person name="Geissler A.J."/>
            <person name="Vogel R.F."/>
        </authorList>
    </citation>
    <scope>NUCLEOTIDE SEQUENCE [LARGE SCALE GENOMIC DNA]</scope>
    <source>
        <strain evidence="3 4">TMW 1.1995</strain>
    </source>
</reference>
<dbReference type="InterPro" id="IPR028939">
    <property type="entry name" value="P5C_Rdtase_cat_N"/>
</dbReference>
<evidence type="ECO:0000313" key="4">
    <source>
        <dbReference type="Proteomes" id="UP000093267"/>
    </source>
</evidence>
<dbReference type="SUPFAM" id="SSF51735">
    <property type="entry name" value="NAD(P)-binding Rossmann-fold domains"/>
    <property type="match status" value="1"/>
</dbReference>
<accession>A0A1B2IWN1</accession>
<dbReference type="PANTHER" id="PTHR14239">
    <property type="entry name" value="DUDULIN-RELATED"/>
    <property type="match status" value="1"/>
</dbReference>
<protein>
    <recommendedName>
        <fullName evidence="2">Pyrroline-5-carboxylate reductase catalytic N-terminal domain-containing protein</fullName>
    </recommendedName>
</protein>
<dbReference type="OrthoDB" id="9786864at2"/>
<gene>
    <name evidence="3" type="ORF">AYR63_04665</name>
</gene>
<evidence type="ECO:0000259" key="2">
    <source>
        <dbReference type="Pfam" id="PF03807"/>
    </source>
</evidence>
<dbReference type="InterPro" id="IPR036291">
    <property type="entry name" value="NAD(P)-bd_dom_sf"/>
</dbReference>
<evidence type="ECO:0000313" key="3">
    <source>
        <dbReference type="EMBL" id="ANZ66494.1"/>
    </source>
</evidence>
<dbReference type="PANTHER" id="PTHR14239:SF10">
    <property type="entry name" value="REDUCTASE"/>
    <property type="match status" value="1"/>
</dbReference>
<organism evidence="3 4">
    <name type="scientific">Secundilactobacillus paracollinoides</name>
    <dbReference type="NCBI Taxonomy" id="240427"/>
    <lineage>
        <taxon>Bacteria</taxon>
        <taxon>Bacillati</taxon>
        <taxon>Bacillota</taxon>
        <taxon>Bacilli</taxon>
        <taxon>Lactobacillales</taxon>
        <taxon>Lactobacillaceae</taxon>
        <taxon>Secundilactobacillus</taxon>
    </lineage>
</organism>
<dbReference type="Gene3D" id="3.40.50.720">
    <property type="entry name" value="NAD(P)-binding Rossmann-like Domain"/>
    <property type="match status" value="1"/>
</dbReference>
<dbReference type="GO" id="GO:0016491">
    <property type="term" value="F:oxidoreductase activity"/>
    <property type="evidence" value="ECO:0007669"/>
    <property type="project" value="UniProtKB-KW"/>
</dbReference>
<dbReference type="Proteomes" id="UP000093267">
    <property type="component" value="Chromosome"/>
</dbReference>
<dbReference type="AlphaFoldDB" id="A0A1B2IWN1"/>
<dbReference type="RefSeq" id="WP_065937543.1">
    <property type="nucleotide sequence ID" value="NZ_CP014924.1"/>
</dbReference>
<feature type="domain" description="Pyrroline-5-carboxylate reductase catalytic N-terminal" evidence="2">
    <location>
        <begin position="3"/>
        <end position="92"/>
    </location>
</feature>
<evidence type="ECO:0000256" key="1">
    <source>
        <dbReference type="ARBA" id="ARBA00023002"/>
    </source>
</evidence>
<sequence length="218" mass="22796">MATIGVIGSGHIGATLAKQLIAAGNTVIMSNNHGPESLSGLIKELGPNAKAGTPAEAGKQPIVVLAVLRPGVADVVAQTPDWTDKIIIDATNELGPDTYTDPAYPGSELVAHLAPNAHVIKAFNTLFARYMTGQTAAGKRVLFYGGDDADSKQTAATLFEKMGYAPVDLGTLKEAGPMMEFGAPLSGTHFIQPDESVLHLYGNDLVSLGPFYFSLCPM</sequence>
<dbReference type="Pfam" id="PF03807">
    <property type="entry name" value="F420_oxidored"/>
    <property type="match status" value="1"/>
</dbReference>
<keyword evidence="4" id="KW-1185">Reference proteome</keyword>
<dbReference type="STRING" id="240427.AYR62_13685"/>
<keyword evidence="1" id="KW-0560">Oxidoreductase</keyword>
<proteinExistence type="predicted"/>
<dbReference type="EMBL" id="CP014924">
    <property type="protein sequence ID" value="ANZ66494.1"/>
    <property type="molecule type" value="Genomic_DNA"/>
</dbReference>
<dbReference type="InterPro" id="IPR051267">
    <property type="entry name" value="STEAP_metalloreductase"/>
</dbReference>
<name>A0A1B2IWN1_9LACO</name>